<organism evidence="7 8">
    <name type="scientific">Mytilus edulis</name>
    <name type="common">Blue mussel</name>
    <dbReference type="NCBI Taxonomy" id="6550"/>
    <lineage>
        <taxon>Eukaryota</taxon>
        <taxon>Metazoa</taxon>
        <taxon>Spiralia</taxon>
        <taxon>Lophotrochozoa</taxon>
        <taxon>Mollusca</taxon>
        <taxon>Bivalvia</taxon>
        <taxon>Autobranchia</taxon>
        <taxon>Pteriomorphia</taxon>
        <taxon>Mytilida</taxon>
        <taxon>Mytiloidea</taxon>
        <taxon>Mytilidae</taxon>
        <taxon>Mytilinae</taxon>
        <taxon>Mytilus</taxon>
    </lineage>
</organism>
<dbReference type="AlphaFoldDB" id="A0A8S3UVP0"/>
<protein>
    <submittedName>
        <fullName evidence="7">Uncharacterized protein</fullName>
    </submittedName>
</protein>
<evidence type="ECO:0000313" key="7">
    <source>
        <dbReference type="EMBL" id="CAG2246799.1"/>
    </source>
</evidence>
<dbReference type="InterPro" id="IPR001969">
    <property type="entry name" value="Aspartic_peptidase_AS"/>
</dbReference>
<dbReference type="SUPFAM" id="SSF57756">
    <property type="entry name" value="Retrovirus zinc finger-like domains"/>
    <property type="match status" value="1"/>
</dbReference>
<dbReference type="SUPFAM" id="SSF50630">
    <property type="entry name" value="Acid proteases"/>
    <property type="match status" value="1"/>
</dbReference>
<dbReference type="Pfam" id="PF13975">
    <property type="entry name" value="gag-asp_proteas"/>
    <property type="match status" value="1"/>
</dbReference>
<reference evidence="7" key="1">
    <citation type="submission" date="2021-03" db="EMBL/GenBank/DDBJ databases">
        <authorList>
            <person name="Bekaert M."/>
        </authorList>
    </citation>
    <scope>NUCLEOTIDE SEQUENCE</scope>
</reference>
<dbReference type="InterPro" id="IPR013087">
    <property type="entry name" value="Znf_C2H2_type"/>
</dbReference>
<sequence length="871" mass="99161">MNSHRTDSVLYDPDISLTEEQLSLEINILTAELEKYRHVKDRSISHVDTPRTVFRHSDSGIGSVRRSEQLSKQTNSPIYEKNISSSVNGGGLGARPRSSVRFETSTPAAEKQTSKHFTEQLQFPISDKFVTKRASKTGLTRDTESCEDKQSYPLDGYKNKNIVKTATYDGKGPWLDFRSHFDACSQINNWTDKEKGLYLAVSLRGQAQGVLGNLTQESRQDFKELVKALEERFSPSNQTELYRTQLRERHQRAVETLPELGQDIRRLTNLAYATAPNEVRETLAKEQFIDSLIDSDMRLRIKQARPTDLNDAIRHAVELEAFNKAESKRIEGQGFLRTASENRHSADNMTSQLLKTMSETLIELQKEMRDLKQNNKGRKQGGAPQPCSFRCYACDEVGHRAFNCPAYPNFQYNYQNPRYQNKPKTRYTNQNYENSDSTPGKVGVHKLFHDAGMFLKAKVNGIITDLLIDTGATVTVISTKMFKKMSNMPYLTPTERDILTASGHSLHVSGKTELEIETDTFKCISAAIVADINVDCILGLDFLRTHEANINIYKGTLTIKGHEVRFYVQGHIGCDRVAVSETINTHPRREIVENGVIFNEVPDSFKTKLVQPRDHYKRTDQAIVGRALVAKGKNHLLLCVEGKSEIRCEDCETVFKKQEYLKRHTKNIHRVETIKRSNKVVEKKVGVTERGQDDFDQSDPENLIEDISDDISSVNNPDDAYSDGQDSKLKAYYSEPGTDGSVNDKDEEKEAVYHCTVYSEEDTSQKKETKKVYQTPKDENSGPTVRKRCAPLLVLAPTKRKCHSFIRGDNIEKEVSEEVEYPKRQKFVTKQQATQTNVVKERKMVRIITKYAVNGQQIEKVEEHETVWMPL</sequence>
<evidence type="ECO:0000259" key="5">
    <source>
        <dbReference type="PROSITE" id="PS50158"/>
    </source>
</evidence>
<dbReference type="Gene3D" id="2.40.70.10">
    <property type="entry name" value="Acid Proteases"/>
    <property type="match status" value="1"/>
</dbReference>
<dbReference type="InterPro" id="IPR036875">
    <property type="entry name" value="Znf_CCHC_sf"/>
</dbReference>
<dbReference type="InterPro" id="IPR021109">
    <property type="entry name" value="Peptidase_aspartic_dom_sf"/>
</dbReference>
<evidence type="ECO:0000256" key="2">
    <source>
        <dbReference type="PROSITE-ProRule" id="PRU00042"/>
    </source>
</evidence>
<dbReference type="PROSITE" id="PS50175">
    <property type="entry name" value="ASP_PROT_RETROV"/>
    <property type="match status" value="1"/>
</dbReference>
<gene>
    <name evidence="7" type="ORF">MEDL_58782</name>
</gene>
<evidence type="ECO:0000313" key="8">
    <source>
        <dbReference type="Proteomes" id="UP000683360"/>
    </source>
</evidence>
<feature type="compositionally biased region" description="Basic and acidic residues" evidence="3">
    <location>
        <begin position="764"/>
        <end position="780"/>
    </location>
</feature>
<dbReference type="EMBL" id="CAJPWZ010002883">
    <property type="protein sequence ID" value="CAG2246799.1"/>
    <property type="molecule type" value="Genomic_DNA"/>
</dbReference>
<proteinExistence type="predicted"/>
<dbReference type="SMART" id="SM00343">
    <property type="entry name" value="ZnF_C2HC"/>
    <property type="match status" value="1"/>
</dbReference>
<dbReference type="InterPro" id="IPR001995">
    <property type="entry name" value="Peptidase_A2_cat"/>
</dbReference>
<dbReference type="Proteomes" id="UP000683360">
    <property type="component" value="Unassembled WGS sequence"/>
</dbReference>
<dbReference type="PROSITE" id="PS00141">
    <property type="entry name" value="ASP_PROTEASE"/>
    <property type="match status" value="1"/>
</dbReference>
<dbReference type="GO" id="GO:0008270">
    <property type="term" value="F:zinc ion binding"/>
    <property type="evidence" value="ECO:0007669"/>
    <property type="project" value="UniProtKB-KW"/>
</dbReference>
<dbReference type="PROSITE" id="PS50158">
    <property type="entry name" value="ZF_CCHC"/>
    <property type="match status" value="1"/>
</dbReference>
<dbReference type="GO" id="GO:0006508">
    <property type="term" value="P:proteolysis"/>
    <property type="evidence" value="ECO:0007669"/>
    <property type="project" value="InterPro"/>
</dbReference>
<keyword evidence="8" id="KW-1185">Reference proteome</keyword>
<keyword evidence="1" id="KW-0378">Hydrolase</keyword>
<feature type="region of interest" description="Disordered" evidence="3">
    <location>
        <begin position="764"/>
        <end position="785"/>
    </location>
</feature>
<feature type="domain" description="CCHC-type" evidence="5">
    <location>
        <begin position="390"/>
        <end position="405"/>
    </location>
</feature>
<comment type="caution">
    <text evidence="7">The sequence shown here is derived from an EMBL/GenBank/DDBJ whole genome shotgun (WGS) entry which is preliminary data.</text>
</comment>
<keyword evidence="2" id="KW-0863">Zinc-finger</keyword>
<dbReference type="PANTHER" id="PTHR19963:SF30">
    <property type="entry name" value="ENDONUCLEASE_EXONUCLEASE_PHOSPHATASE DOMAIN-CONTAINING PROTEIN"/>
    <property type="match status" value="1"/>
</dbReference>
<name>A0A8S3UVP0_MYTED</name>
<dbReference type="InterPro" id="IPR001878">
    <property type="entry name" value="Znf_CCHC"/>
</dbReference>
<dbReference type="CDD" id="cd00303">
    <property type="entry name" value="retropepsin_like"/>
    <property type="match status" value="1"/>
</dbReference>
<evidence type="ECO:0000259" key="6">
    <source>
        <dbReference type="PROSITE" id="PS50175"/>
    </source>
</evidence>
<feature type="domain" description="Peptidase A2" evidence="6">
    <location>
        <begin position="464"/>
        <end position="542"/>
    </location>
</feature>
<accession>A0A8S3UVP0</accession>
<dbReference type="Pfam" id="PF00098">
    <property type="entry name" value="zf-CCHC"/>
    <property type="match status" value="1"/>
</dbReference>
<evidence type="ECO:0000256" key="1">
    <source>
        <dbReference type="ARBA" id="ARBA00022801"/>
    </source>
</evidence>
<evidence type="ECO:0000256" key="3">
    <source>
        <dbReference type="SAM" id="MobiDB-lite"/>
    </source>
</evidence>
<keyword evidence="2" id="KW-0862">Zinc</keyword>
<dbReference type="GO" id="GO:0004190">
    <property type="term" value="F:aspartic-type endopeptidase activity"/>
    <property type="evidence" value="ECO:0007669"/>
    <property type="project" value="InterPro"/>
</dbReference>
<feature type="domain" description="C2H2-type" evidence="4">
    <location>
        <begin position="646"/>
        <end position="674"/>
    </location>
</feature>
<dbReference type="PROSITE" id="PS50157">
    <property type="entry name" value="ZINC_FINGER_C2H2_2"/>
    <property type="match status" value="1"/>
</dbReference>
<dbReference type="PANTHER" id="PTHR19963">
    <property type="entry name" value="CCHC-TYPE DOMAIN-CONTAINING PROTEIN"/>
    <property type="match status" value="1"/>
</dbReference>
<evidence type="ECO:0000259" key="4">
    <source>
        <dbReference type="PROSITE" id="PS50157"/>
    </source>
</evidence>
<feature type="region of interest" description="Disordered" evidence="3">
    <location>
        <begin position="80"/>
        <end position="99"/>
    </location>
</feature>
<dbReference type="GO" id="GO:0003676">
    <property type="term" value="F:nucleic acid binding"/>
    <property type="evidence" value="ECO:0007669"/>
    <property type="project" value="InterPro"/>
</dbReference>
<dbReference type="PROSITE" id="PS00028">
    <property type="entry name" value="ZINC_FINGER_C2H2_1"/>
    <property type="match status" value="1"/>
</dbReference>
<keyword evidence="2" id="KW-0479">Metal-binding</keyword>
<dbReference type="OrthoDB" id="6091153at2759"/>